<sequence>IFDTSRGLTVIVKGESSQDISLSFTALYFFDFLPRSLTTPIDNITIKNTTATTVIIVERLLLNLIVLIVVYECSLL</sequence>
<reference evidence="1" key="1">
    <citation type="submission" date="2014-05" db="EMBL/GenBank/DDBJ databases">
        <authorList>
            <person name="Chronopoulou M."/>
        </authorList>
    </citation>
    <scope>NUCLEOTIDE SEQUENCE</scope>
    <source>
        <tissue evidence="1">Whole organism</tissue>
    </source>
</reference>
<feature type="non-terminal residue" evidence="1">
    <location>
        <position position="1"/>
    </location>
</feature>
<dbReference type="AlphaFoldDB" id="A0A0K2VGU6"/>
<evidence type="ECO:0000313" key="1">
    <source>
        <dbReference type="EMBL" id="CDW49402.1"/>
    </source>
</evidence>
<name>A0A0K2VGU6_LEPSM</name>
<dbReference type="EMBL" id="HACA01032041">
    <property type="protein sequence ID" value="CDW49402.1"/>
    <property type="molecule type" value="Transcribed_RNA"/>
</dbReference>
<protein>
    <submittedName>
        <fullName evidence="1">Uncharacterized protein</fullName>
    </submittedName>
</protein>
<proteinExistence type="predicted"/>
<accession>A0A0K2VGU6</accession>
<organism evidence="1">
    <name type="scientific">Lepeophtheirus salmonis</name>
    <name type="common">Salmon louse</name>
    <name type="synonym">Caligus salmonis</name>
    <dbReference type="NCBI Taxonomy" id="72036"/>
    <lineage>
        <taxon>Eukaryota</taxon>
        <taxon>Metazoa</taxon>
        <taxon>Ecdysozoa</taxon>
        <taxon>Arthropoda</taxon>
        <taxon>Crustacea</taxon>
        <taxon>Multicrustacea</taxon>
        <taxon>Hexanauplia</taxon>
        <taxon>Copepoda</taxon>
        <taxon>Siphonostomatoida</taxon>
        <taxon>Caligidae</taxon>
        <taxon>Lepeophtheirus</taxon>
    </lineage>
</organism>